<dbReference type="PANTHER" id="PTHR42850:SF7">
    <property type="entry name" value="BIS(5'-NUCLEOSYL)-TETRAPHOSPHATASE PRPE [ASYMMETRICAL]"/>
    <property type="match status" value="1"/>
</dbReference>
<dbReference type="Pfam" id="PF16542">
    <property type="entry name" value="PNKP_ligase"/>
    <property type="match status" value="1"/>
</dbReference>
<dbReference type="InterPro" id="IPR041780">
    <property type="entry name" value="MPP_PrpE-like"/>
</dbReference>
<evidence type="ECO:0000313" key="4">
    <source>
        <dbReference type="Proteomes" id="UP001174909"/>
    </source>
</evidence>
<gene>
    <name evidence="3" type="ORF">GBAR_LOCUS25833</name>
</gene>
<dbReference type="AlphaFoldDB" id="A0AA35TFS6"/>
<dbReference type="InterPro" id="IPR006186">
    <property type="entry name" value="Ser/Thr-sp_prot-phosphatase"/>
</dbReference>
<dbReference type="InterPro" id="IPR027417">
    <property type="entry name" value="P-loop_NTPase"/>
</dbReference>
<dbReference type="CDD" id="cd07423">
    <property type="entry name" value="MPP_Prp_like"/>
    <property type="match status" value="1"/>
</dbReference>
<dbReference type="Proteomes" id="UP001174909">
    <property type="component" value="Unassembled WGS sequence"/>
</dbReference>
<dbReference type="PANTHER" id="PTHR42850">
    <property type="entry name" value="METALLOPHOSPHOESTERASE"/>
    <property type="match status" value="1"/>
</dbReference>
<dbReference type="Pfam" id="PF00149">
    <property type="entry name" value="Metallophos"/>
    <property type="match status" value="1"/>
</dbReference>
<dbReference type="Gene3D" id="3.40.50.300">
    <property type="entry name" value="P-loop containing nucleotide triphosphate hydrolases"/>
    <property type="match status" value="1"/>
</dbReference>
<comment type="caution">
    <text evidence="3">The sequence shown here is derived from an EMBL/GenBank/DDBJ whole genome shotgun (WGS) entry which is preliminary data.</text>
</comment>
<dbReference type="EMBL" id="CASHTH010003584">
    <property type="protein sequence ID" value="CAI8046726.1"/>
    <property type="molecule type" value="Genomic_DNA"/>
</dbReference>
<feature type="domain" description="Calcineurin-like phosphoesterase" evidence="1">
    <location>
        <begin position="172"/>
        <end position="361"/>
    </location>
</feature>
<dbReference type="SUPFAM" id="SSF56091">
    <property type="entry name" value="DNA ligase/mRNA capping enzyme, catalytic domain"/>
    <property type="match status" value="1"/>
</dbReference>
<dbReference type="Gene3D" id="3.60.21.10">
    <property type="match status" value="1"/>
</dbReference>
<organism evidence="3 4">
    <name type="scientific">Geodia barretti</name>
    <name type="common">Barrett's horny sponge</name>
    <dbReference type="NCBI Taxonomy" id="519541"/>
    <lineage>
        <taxon>Eukaryota</taxon>
        <taxon>Metazoa</taxon>
        <taxon>Porifera</taxon>
        <taxon>Demospongiae</taxon>
        <taxon>Heteroscleromorpha</taxon>
        <taxon>Tetractinellida</taxon>
        <taxon>Astrophorina</taxon>
        <taxon>Geodiidae</taxon>
        <taxon>Geodia</taxon>
    </lineage>
</organism>
<dbReference type="InterPro" id="IPR024028">
    <property type="entry name" value="PNKP_bac"/>
</dbReference>
<dbReference type="SUPFAM" id="SSF56300">
    <property type="entry name" value="Metallo-dependent phosphatases"/>
    <property type="match status" value="1"/>
</dbReference>
<dbReference type="PRINTS" id="PR00114">
    <property type="entry name" value="STPHPHTASE"/>
</dbReference>
<feature type="domain" description="Polynucleotide kinase-phosphatase ligase" evidence="2">
    <location>
        <begin position="453"/>
        <end position="834"/>
    </location>
</feature>
<proteinExistence type="predicted"/>
<dbReference type="Gene3D" id="3.30.470.30">
    <property type="entry name" value="DNA ligase/mRNA capping enzyme"/>
    <property type="match status" value="2"/>
</dbReference>
<protein>
    <submittedName>
        <fullName evidence="3">Bis(5'-nucleosyl)-tetraphosphatase PrpE [asymmetrical]</fullName>
    </submittedName>
</protein>
<dbReference type="Pfam" id="PF13671">
    <property type="entry name" value="AAA_33"/>
    <property type="match status" value="1"/>
</dbReference>
<sequence length="839" mass="94485">MVGASASGKSTFARQHFLPTEVISSDLCRAMVSDDAQNQAASKDAFEVLHHVARRELRRVGDSYTGVVDATSIQPEDRKGLVQIAREHDCPAVAVVLDMPLNVCLERNQKREDHHPHDPMIRNQHGLLRRQLKHLKRDGFHKVYTISSPEEAGAAVVERIPLWTDRFDEHGPFDIIGDVHGCYDELTALMEKLGYHVDREKHTARHPEGRKIIFVGDLVDRGPGSDRVLAMNIVQGLKAHCVVGNHEDKLLRKLRGRDVKVSHGLASTLEQLDARDEEFRQNVEEFLNWLPHHLRLDDGNLVVAHAGIKQEYQGRTSRRVRGFCLYGETTGESDEYGLPVRANWAADYRGEPAVVYGHTPVLQPVWLNNTINIDTGAVFGGKLTALRYPERELVSVPAGQSYYEPAKPIQPAHAAMGNSRPAHLLDVNDVTGKQIISTTLDGNITIREKNTAAALEVMSRYAFDPRLLAYIPPTISPCETSRREGYLEHPDEALPYYRENGVTQIICEEKHMGYRGIILATRDDAIVAERFGIEGYPLGACYSRTGRGFFIDPEMGRQFLTRTREALQKAGIWDELDTRWLILDAEIMPWSYKAHRLIRSQYAAVGAAAQNSLGAEIDLLRQTTGRGLDTGTALDTALENAQSRLVTIERYRQAYANYCWPVNSINDVKLAPFHVLASEGKAHTDEDHGWHMTVGSRLAQADPLLFKATDYRRLDLEVGNPDEIISWWEQMTKDGGEGMVVKPLAFVPRNPEGRLVQPAVKCRGKEYLRIIYGPEYDRPDQLGRLRRRSLNTKRALAIREFALGLEGLDRFVNQEPLYRVHQCAFAVLALESEPVDQRL</sequence>
<accession>A0AA35TFS6</accession>
<dbReference type="SUPFAM" id="SSF52540">
    <property type="entry name" value="P-loop containing nucleoside triphosphate hydrolases"/>
    <property type="match status" value="1"/>
</dbReference>
<dbReference type="InterPro" id="IPR029052">
    <property type="entry name" value="Metallo-depent_PP-like"/>
</dbReference>
<dbReference type="GO" id="GO:0005737">
    <property type="term" value="C:cytoplasm"/>
    <property type="evidence" value="ECO:0007669"/>
    <property type="project" value="TreeGrafter"/>
</dbReference>
<name>A0AA35TFS6_GEOBA</name>
<keyword evidence="4" id="KW-1185">Reference proteome</keyword>
<dbReference type="InterPro" id="IPR032380">
    <property type="entry name" value="PNKP_ligase_dom"/>
</dbReference>
<dbReference type="InterPro" id="IPR050126">
    <property type="entry name" value="Ap4A_hydrolase"/>
</dbReference>
<evidence type="ECO:0000259" key="2">
    <source>
        <dbReference type="Pfam" id="PF16542"/>
    </source>
</evidence>
<evidence type="ECO:0000259" key="1">
    <source>
        <dbReference type="Pfam" id="PF00149"/>
    </source>
</evidence>
<dbReference type="NCBIfam" id="TIGR04075">
    <property type="entry name" value="bacter_Pnkp"/>
    <property type="match status" value="1"/>
</dbReference>
<evidence type="ECO:0000313" key="3">
    <source>
        <dbReference type="EMBL" id="CAI8046726.1"/>
    </source>
</evidence>
<dbReference type="GO" id="GO:0016791">
    <property type="term" value="F:phosphatase activity"/>
    <property type="evidence" value="ECO:0007669"/>
    <property type="project" value="TreeGrafter"/>
</dbReference>
<reference evidence="3" key="1">
    <citation type="submission" date="2023-03" db="EMBL/GenBank/DDBJ databases">
        <authorList>
            <person name="Steffen K."/>
            <person name="Cardenas P."/>
        </authorList>
    </citation>
    <scope>NUCLEOTIDE SEQUENCE</scope>
</reference>
<dbReference type="InterPro" id="IPR004843">
    <property type="entry name" value="Calcineurin-like_PHP"/>
</dbReference>